<protein>
    <recommendedName>
        <fullName evidence="2">histidine kinase</fullName>
        <ecNumber evidence="2">2.7.13.3</ecNumber>
    </recommendedName>
</protein>
<dbReference type="EMBL" id="CP043494">
    <property type="protein sequence ID" value="WNG51285.1"/>
    <property type="molecule type" value="Genomic_DNA"/>
</dbReference>
<dbReference type="InterPro" id="IPR003661">
    <property type="entry name" value="HisK_dim/P_dom"/>
</dbReference>
<sequence length="454" mass="48733">MNRVQLLTEAGPGVERVALDDSMRRSLSLWAVLSMGLFEGILLSDAWGNWETVAALCALSVLRSGVIMLGASWLKRPERRVLGTWLLLVGNLLISTAVSELLQWNLLAWFNVLFQVLFLNGLAESVGRSSMQRFGLGAYLTVSAVLALREGSELSTIGLFCLMSCVLYIAVEVRCRMLVSALEASREGHRQLQRMQAQLVAQEKLSSLGVLAAGVAHEINNPMAFVTSNVRLLAKDLEAQPHLPEVLREYVDDVLPATLEGIRRVNSIVADLRRFAHEDPGAPTPFDLNNEVTLALRLAQSALKGRGELRVSLGELPVVVGQARQIGQVLGNLIVNAAQALPARDGVVEVSTHAGPDEVLVRVRDNGVGMSAEVRDKLFQPFFTTKPVGEGTGLGLAVAYGIITGHGGRIEVESEPGRGSCFTVRLPVAAAEVQVVPASASSHALDVYGTAAAQ</sequence>
<gene>
    <name evidence="6" type="ORF">F0U60_49525</name>
</gene>
<dbReference type="EC" id="2.7.13.3" evidence="2"/>
<accession>A0ABY9X7A8</accession>
<organism evidence="6 7">
    <name type="scientific">Archangium minus</name>
    <dbReference type="NCBI Taxonomy" id="83450"/>
    <lineage>
        <taxon>Bacteria</taxon>
        <taxon>Pseudomonadati</taxon>
        <taxon>Myxococcota</taxon>
        <taxon>Myxococcia</taxon>
        <taxon>Myxococcales</taxon>
        <taxon>Cystobacterineae</taxon>
        <taxon>Archangiaceae</taxon>
        <taxon>Archangium</taxon>
    </lineage>
</organism>
<dbReference type="SUPFAM" id="SSF55874">
    <property type="entry name" value="ATPase domain of HSP90 chaperone/DNA topoisomerase II/histidine kinase"/>
    <property type="match status" value="1"/>
</dbReference>
<dbReference type="InterPro" id="IPR004358">
    <property type="entry name" value="Sig_transdc_His_kin-like_C"/>
</dbReference>
<keyword evidence="4" id="KW-0472">Membrane</keyword>
<comment type="catalytic activity">
    <reaction evidence="1">
        <text>ATP + protein L-histidine = ADP + protein N-phospho-L-histidine.</text>
        <dbReference type="EC" id="2.7.13.3"/>
    </reaction>
</comment>
<dbReference type="SUPFAM" id="SSF47384">
    <property type="entry name" value="Homodimeric domain of signal transducing histidine kinase"/>
    <property type="match status" value="1"/>
</dbReference>
<dbReference type="CDD" id="cd00082">
    <property type="entry name" value="HisKA"/>
    <property type="match status" value="1"/>
</dbReference>
<dbReference type="GO" id="GO:0016301">
    <property type="term" value="F:kinase activity"/>
    <property type="evidence" value="ECO:0007669"/>
    <property type="project" value="UniProtKB-KW"/>
</dbReference>
<dbReference type="InterPro" id="IPR036097">
    <property type="entry name" value="HisK_dim/P_sf"/>
</dbReference>
<dbReference type="InterPro" id="IPR005467">
    <property type="entry name" value="His_kinase_dom"/>
</dbReference>
<evidence type="ECO:0000256" key="4">
    <source>
        <dbReference type="SAM" id="Phobius"/>
    </source>
</evidence>
<dbReference type="SMART" id="SM00387">
    <property type="entry name" value="HATPase_c"/>
    <property type="match status" value="1"/>
</dbReference>
<evidence type="ECO:0000313" key="7">
    <source>
        <dbReference type="Proteomes" id="UP001611383"/>
    </source>
</evidence>
<reference evidence="6 7" key="1">
    <citation type="submission" date="2019-08" db="EMBL/GenBank/DDBJ databases">
        <title>Archangium and Cystobacter genomes.</title>
        <authorList>
            <person name="Chen I.-C.K."/>
            <person name="Wielgoss S."/>
        </authorList>
    </citation>
    <scope>NUCLEOTIDE SEQUENCE [LARGE SCALE GENOMIC DNA]</scope>
    <source>
        <strain evidence="6 7">Cbm 6</strain>
    </source>
</reference>
<proteinExistence type="predicted"/>
<keyword evidence="7" id="KW-1185">Reference proteome</keyword>
<keyword evidence="4" id="KW-0812">Transmembrane</keyword>
<dbReference type="Pfam" id="PF00512">
    <property type="entry name" value="HisKA"/>
    <property type="match status" value="1"/>
</dbReference>
<dbReference type="PRINTS" id="PR00344">
    <property type="entry name" value="BCTRLSENSOR"/>
</dbReference>
<dbReference type="Gene3D" id="1.10.287.130">
    <property type="match status" value="1"/>
</dbReference>
<evidence type="ECO:0000259" key="5">
    <source>
        <dbReference type="PROSITE" id="PS50109"/>
    </source>
</evidence>
<dbReference type="Gene3D" id="3.30.565.10">
    <property type="entry name" value="Histidine kinase-like ATPase, C-terminal domain"/>
    <property type="match status" value="1"/>
</dbReference>
<keyword evidence="4" id="KW-1133">Transmembrane helix</keyword>
<dbReference type="InterPro" id="IPR036890">
    <property type="entry name" value="HATPase_C_sf"/>
</dbReference>
<evidence type="ECO:0000256" key="1">
    <source>
        <dbReference type="ARBA" id="ARBA00000085"/>
    </source>
</evidence>
<keyword evidence="6" id="KW-0418">Kinase</keyword>
<name>A0ABY9X7A8_9BACT</name>
<dbReference type="PANTHER" id="PTHR43065">
    <property type="entry name" value="SENSOR HISTIDINE KINASE"/>
    <property type="match status" value="1"/>
</dbReference>
<dbReference type="RefSeq" id="WP_395811377.1">
    <property type="nucleotide sequence ID" value="NZ_CP043494.1"/>
</dbReference>
<keyword evidence="3" id="KW-0597">Phosphoprotein</keyword>
<dbReference type="PANTHER" id="PTHR43065:SF50">
    <property type="entry name" value="HISTIDINE KINASE"/>
    <property type="match status" value="1"/>
</dbReference>
<dbReference type="InterPro" id="IPR003594">
    <property type="entry name" value="HATPase_dom"/>
</dbReference>
<feature type="domain" description="Histidine kinase" evidence="5">
    <location>
        <begin position="214"/>
        <end position="430"/>
    </location>
</feature>
<dbReference type="Proteomes" id="UP001611383">
    <property type="component" value="Chromosome"/>
</dbReference>
<feature type="transmembrane region" description="Helical" evidence="4">
    <location>
        <begin position="81"/>
        <end position="98"/>
    </location>
</feature>
<dbReference type="PROSITE" id="PS50109">
    <property type="entry name" value="HIS_KIN"/>
    <property type="match status" value="1"/>
</dbReference>
<evidence type="ECO:0000256" key="3">
    <source>
        <dbReference type="ARBA" id="ARBA00022553"/>
    </source>
</evidence>
<keyword evidence="6" id="KW-0808">Transferase</keyword>
<feature type="transmembrane region" description="Helical" evidence="4">
    <location>
        <begin position="27"/>
        <end position="47"/>
    </location>
</feature>
<dbReference type="Pfam" id="PF02518">
    <property type="entry name" value="HATPase_c"/>
    <property type="match status" value="1"/>
</dbReference>
<evidence type="ECO:0000313" key="6">
    <source>
        <dbReference type="EMBL" id="WNG51285.1"/>
    </source>
</evidence>
<evidence type="ECO:0000256" key="2">
    <source>
        <dbReference type="ARBA" id="ARBA00012438"/>
    </source>
</evidence>
<dbReference type="SMART" id="SM00388">
    <property type="entry name" value="HisKA"/>
    <property type="match status" value="1"/>
</dbReference>
<feature type="transmembrane region" description="Helical" evidence="4">
    <location>
        <begin position="53"/>
        <end position="74"/>
    </location>
</feature>